<name>A0A848KH88_9NOCA</name>
<dbReference type="InterPro" id="IPR021632">
    <property type="entry name" value="DUF3239"/>
</dbReference>
<protein>
    <submittedName>
        <fullName evidence="3">DUF3239 domain-containing protein</fullName>
    </submittedName>
</protein>
<gene>
    <name evidence="3" type="ORF">FGL95_15490</name>
</gene>
<evidence type="ECO:0000313" key="3">
    <source>
        <dbReference type="EMBL" id="NMN96444.1"/>
    </source>
</evidence>
<dbReference type="Pfam" id="PF11580">
    <property type="entry name" value="DUF3239"/>
    <property type="match status" value="1"/>
</dbReference>
<keyword evidence="2" id="KW-1133">Transmembrane helix</keyword>
<keyword evidence="4" id="KW-1185">Reference proteome</keyword>
<dbReference type="InterPro" id="IPR023124">
    <property type="entry name" value="DUF3239_dom_sf"/>
</dbReference>
<reference evidence="3 4" key="2">
    <citation type="submission" date="2020-06" db="EMBL/GenBank/DDBJ databases">
        <title>Antribacter stalactiti gen. nov., sp. nov., a new member of the family Nacardiaceae isolated from a cave.</title>
        <authorList>
            <person name="Kim I.S."/>
        </authorList>
    </citation>
    <scope>NUCLEOTIDE SEQUENCE [LARGE SCALE GENOMIC DNA]</scope>
    <source>
        <strain evidence="3 4">YC2-7</strain>
    </source>
</reference>
<comment type="caution">
    <text evidence="3">The sequence shown here is derived from an EMBL/GenBank/DDBJ whole genome shotgun (WGS) entry which is preliminary data.</text>
</comment>
<feature type="region of interest" description="Disordered" evidence="1">
    <location>
        <begin position="115"/>
        <end position="145"/>
    </location>
</feature>
<dbReference type="AlphaFoldDB" id="A0A848KH88"/>
<proteinExistence type="predicted"/>
<keyword evidence="2" id="KW-0812">Transmembrane</keyword>
<evidence type="ECO:0000313" key="4">
    <source>
        <dbReference type="Proteomes" id="UP000535543"/>
    </source>
</evidence>
<dbReference type="Proteomes" id="UP000535543">
    <property type="component" value="Unassembled WGS sequence"/>
</dbReference>
<evidence type="ECO:0000256" key="1">
    <source>
        <dbReference type="SAM" id="MobiDB-lite"/>
    </source>
</evidence>
<dbReference type="EMBL" id="VCQU01000005">
    <property type="protein sequence ID" value="NMN96444.1"/>
    <property type="molecule type" value="Genomic_DNA"/>
</dbReference>
<reference evidence="3 4" key="1">
    <citation type="submission" date="2019-05" db="EMBL/GenBank/DDBJ databases">
        <authorList>
            <person name="Lee S.D."/>
        </authorList>
    </citation>
    <scope>NUCLEOTIDE SEQUENCE [LARGE SCALE GENOMIC DNA]</scope>
    <source>
        <strain evidence="3 4">YC2-7</strain>
    </source>
</reference>
<sequence>MNETIADLRRVAVTSIVLALVLGGGAVWLISVMHPWAYILAVVLALGAATALWVAIWAPRRLGGIEQLYTDGALVPAVVTGTRKRGLILLALIDVGKPGTAPQFALVTRKVKSLPGHKTEPGERVPSVSVRADRSPRPSTDSPQQFIPMPIAWATTDADVLARAVAAIAESEWKLLSDNIALADRVRQATNKRVILDPKTLPRNLQ</sequence>
<evidence type="ECO:0000256" key="2">
    <source>
        <dbReference type="SAM" id="Phobius"/>
    </source>
</evidence>
<dbReference type="Gene3D" id="2.40.410.10">
    <property type="entry name" value="putative membrane protein from Corynebacterium diphtheriae superfamily"/>
    <property type="match status" value="1"/>
</dbReference>
<organism evidence="3 4">
    <name type="scientific">Antrihabitans stalactiti</name>
    <dbReference type="NCBI Taxonomy" id="2584121"/>
    <lineage>
        <taxon>Bacteria</taxon>
        <taxon>Bacillati</taxon>
        <taxon>Actinomycetota</taxon>
        <taxon>Actinomycetes</taxon>
        <taxon>Mycobacteriales</taxon>
        <taxon>Nocardiaceae</taxon>
        <taxon>Antrihabitans</taxon>
    </lineage>
</organism>
<feature type="transmembrane region" description="Helical" evidence="2">
    <location>
        <begin position="36"/>
        <end position="58"/>
    </location>
</feature>
<accession>A0A848KH88</accession>
<feature type="transmembrane region" description="Helical" evidence="2">
    <location>
        <begin position="12"/>
        <end position="30"/>
    </location>
</feature>
<keyword evidence="2" id="KW-0472">Membrane</keyword>